<keyword evidence="2" id="KW-1185">Reference proteome</keyword>
<dbReference type="HOGENOM" id="CLU_1702396_0_0_6"/>
<name>A4BNC5_9GAMM</name>
<dbReference type="Proteomes" id="UP000003374">
    <property type="component" value="Unassembled WGS sequence"/>
</dbReference>
<evidence type="ECO:0000313" key="2">
    <source>
        <dbReference type="Proteomes" id="UP000003374"/>
    </source>
</evidence>
<evidence type="ECO:0000313" key="1">
    <source>
        <dbReference type="EMBL" id="EAR22724.1"/>
    </source>
</evidence>
<dbReference type="Gene3D" id="3.30.450.20">
    <property type="entry name" value="PAS domain"/>
    <property type="match status" value="1"/>
</dbReference>
<gene>
    <name evidence="1" type="ORF">NB231_09738</name>
</gene>
<proteinExistence type="predicted"/>
<accession>A4BNC5</accession>
<evidence type="ECO:0008006" key="3">
    <source>
        <dbReference type="Google" id="ProtNLM"/>
    </source>
</evidence>
<reference evidence="1 2" key="1">
    <citation type="submission" date="2006-02" db="EMBL/GenBank/DDBJ databases">
        <authorList>
            <person name="Waterbury J."/>
            <person name="Ferriera S."/>
            <person name="Johnson J."/>
            <person name="Kravitz S."/>
            <person name="Halpern A."/>
            <person name="Remington K."/>
            <person name="Beeson K."/>
            <person name="Tran B."/>
            <person name="Rogers Y.-H."/>
            <person name="Friedman R."/>
            <person name="Venter J.C."/>
        </authorList>
    </citation>
    <scope>NUCLEOTIDE SEQUENCE [LARGE SCALE GENOMIC DNA]</scope>
    <source>
        <strain evidence="1 2">Nb-231</strain>
    </source>
</reference>
<organism evidence="1 2">
    <name type="scientific">Nitrococcus mobilis Nb-231</name>
    <dbReference type="NCBI Taxonomy" id="314278"/>
    <lineage>
        <taxon>Bacteria</taxon>
        <taxon>Pseudomonadati</taxon>
        <taxon>Pseudomonadota</taxon>
        <taxon>Gammaproteobacteria</taxon>
        <taxon>Chromatiales</taxon>
        <taxon>Ectothiorhodospiraceae</taxon>
        <taxon>Nitrococcus</taxon>
    </lineage>
</organism>
<protein>
    <recommendedName>
        <fullName evidence="3">PAS domain-containing protein</fullName>
    </recommendedName>
</protein>
<dbReference type="SUPFAM" id="SSF55785">
    <property type="entry name" value="PYP-like sensor domain (PAS domain)"/>
    <property type="match status" value="1"/>
</dbReference>
<dbReference type="AlphaFoldDB" id="A4BNC5"/>
<comment type="caution">
    <text evidence="1">The sequence shown here is derived from an EMBL/GenBank/DDBJ whole genome shotgun (WGS) entry which is preliminary data.</text>
</comment>
<sequence length="154" mass="17148">MLAISHPGPSPAHGYPDAAASEHGQLVRKSLMRSINTLPRSVPPRVLLDHQLCIVRANRSMCRSFGVLGDNLIGSRTDDWINVDPMFLHRLRSKIRTGTMSCHVTLWLRLSGLQVLVVSQSLEPLHSRRAGYILISLAGIEVTERRQTALHCLQ</sequence>
<dbReference type="InterPro" id="IPR035965">
    <property type="entry name" value="PAS-like_dom_sf"/>
</dbReference>
<dbReference type="EMBL" id="AAOF01000002">
    <property type="protein sequence ID" value="EAR22724.1"/>
    <property type="molecule type" value="Genomic_DNA"/>
</dbReference>